<evidence type="ECO:0000256" key="7">
    <source>
        <dbReference type="PROSITE-ProRule" id="PRU00042"/>
    </source>
</evidence>
<evidence type="ECO:0000313" key="10">
    <source>
        <dbReference type="Proteomes" id="UP000799439"/>
    </source>
</evidence>
<dbReference type="PANTHER" id="PTHR40626:SF18">
    <property type="entry name" value="NICOTINATE CATABOLISM CLUSTER-SPECIFIC TRANSCRIPTION FACTOR"/>
    <property type="match status" value="1"/>
</dbReference>
<comment type="subcellular location">
    <subcellularLocation>
        <location evidence="1">Nucleus</location>
    </subcellularLocation>
</comment>
<feature type="domain" description="C2H2-type" evidence="8">
    <location>
        <begin position="44"/>
        <end position="73"/>
    </location>
</feature>
<reference evidence="9" key="1">
    <citation type="journal article" date="2020" name="Stud. Mycol.">
        <title>101 Dothideomycetes genomes: a test case for predicting lifestyles and emergence of pathogens.</title>
        <authorList>
            <person name="Haridas S."/>
            <person name="Albert R."/>
            <person name="Binder M."/>
            <person name="Bloem J."/>
            <person name="Labutti K."/>
            <person name="Salamov A."/>
            <person name="Andreopoulos B."/>
            <person name="Baker S."/>
            <person name="Barry K."/>
            <person name="Bills G."/>
            <person name="Bluhm B."/>
            <person name="Cannon C."/>
            <person name="Castanera R."/>
            <person name="Culley D."/>
            <person name="Daum C."/>
            <person name="Ezra D."/>
            <person name="Gonzalez J."/>
            <person name="Henrissat B."/>
            <person name="Kuo A."/>
            <person name="Liang C."/>
            <person name="Lipzen A."/>
            <person name="Lutzoni F."/>
            <person name="Magnuson J."/>
            <person name="Mondo S."/>
            <person name="Nolan M."/>
            <person name="Ohm R."/>
            <person name="Pangilinan J."/>
            <person name="Park H.-J."/>
            <person name="Ramirez L."/>
            <person name="Alfaro M."/>
            <person name="Sun H."/>
            <person name="Tritt A."/>
            <person name="Yoshinaga Y."/>
            <person name="Zwiers L.-H."/>
            <person name="Turgeon B."/>
            <person name="Goodwin S."/>
            <person name="Spatafora J."/>
            <person name="Crous P."/>
            <person name="Grigoriev I."/>
        </authorList>
    </citation>
    <scope>NUCLEOTIDE SEQUENCE</scope>
    <source>
        <strain evidence="9">CBS 260.36</strain>
    </source>
</reference>
<dbReference type="Gene3D" id="3.30.160.60">
    <property type="entry name" value="Classic Zinc Finger"/>
    <property type="match status" value="1"/>
</dbReference>
<accession>A0A9P4MCT2</accession>
<evidence type="ECO:0000256" key="4">
    <source>
        <dbReference type="ARBA" id="ARBA00022771"/>
    </source>
</evidence>
<dbReference type="InterPro" id="IPR007219">
    <property type="entry name" value="XnlR_reg_dom"/>
</dbReference>
<dbReference type="Pfam" id="PF04082">
    <property type="entry name" value="Fungal_trans"/>
    <property type="match status" value="1"/>
</dbReference>
<evidence type="ECO:0000313" key="9">
    <source>
        <dbReference type="EMBL" id="KAF2148167.1"/>
    </source>
</evidence>
<dbReference type="SMART" id="SM00355">
    <property type="entry name" value="ZnF_C2H2"/>
    <property type="match status" value="2"/>
</dbReference>
<dbReference type="SUPFAM" id="SSF57667">
    <property type="entry name" value="beta-beta-alpha zinc fingers"/>
    <property type="match status" value="1"/>
</dbReference>
<dbReference type="InterPro" id="IPR013087">
    <property type="entry name" value="Znf_C2H2_type"/>
</dbReference>
<dbReference type="InterPro" id="IPR036236">
    <property type="entry name" value="Znf_C2H2_sf"/>
</dbReference>
<dbReference type="GO" id="GO:0005634">
    <property type="term" value="C:nucleus"/>
    <property type="evidence" value="ECO:0007669"/>
    <property type="project" value="UniProtKB-SubCell"/>
</dbReference>
<dbReference type="PROSITE" id="PS50157">
    <property type="entry name" value="ZINC_FINGER_C2H2_2"/>
    <property type="match status" value="2"/>
</dbReference>
<comment type="caution">
    <text evidence="9">The sequence shown here is derived from an EMBL/GenBank/DDBJ whole genome shotgun (WGS) entry which is preliminary data.</text>
</comment>
<keyword evidence="3" id="KW-0677">Repeat</keyword>
<evidence type="ECO:0000259" key="8">
    <source>
        <dbReference type="PROSITE" id="PS50157"/>
    </source>
</evidence>
<name>A0A9P4MCT2_9PEZI</name>
<dbReference type="PANTHER" id="PTHR40626">
    <property type="entry name" value="MIP31509P"/>
    <property type="match status" value="1"/>
</dbReference>
<dbReference type="AlphaFoldDB" id="A0A9P4MCT2"/>
<evidence type="ECO:0000256" key="1">
    <source>
        <dbReference type="ARBA" id="ARBA00004123"/>
    </source>
</evidence>
<dbReference type="OrthoDB" id="1405595at2759"/>
<keyword evidence="10" id="KW-1185">Reference proteome</keyword>
<sequence>MAPTPLFSPPPQVGMSESVCLRLRHPLILPTVLPRMATEVQKKHVCGEPGCGKSFTRSDHLQRHALNHSQGNSTCPRCSVHFKRQDLLERHLERHRRKDEEAGGVGLGVVGTRKRLWRDIDGSIVEDRPEQSRILPEPATTREVRVQPAIPLSPSRSLSSTEYHSRDNSYLTIDADDLFLSHDISSLDPEHIDFFGDSSWEAPHPTTVSLDDHIFAPDTASSFNMPFTTFNNYSWLFDVDKDQEPEGFSNQEGYSTSLQNTSSYITAPLSQTVFSSTSNPGMLMPSPRSSASLYRGNIDQPQLPSLHLPASTVALSTPESSLPAKTVHIRPIIDDTVHKRILDLISQANVKAPNGSSSVQTTDPLLSISAMQKYCDLFFRFFNVSYPLIHTPTFEPSQSQPLLVQSIILLGTTYADKHAHRLAVCIHDTMRIQLFQHAAFSALPQLWMLQAILLTECFGKSRAGQKQYDMSHLFHGMLINLIRRSDCQSATLPSPENESIDPEQKWRIAMDVEQRKRLAFLCFLWDTQHAVLFSQSLCMSSFELRTTLPCDPEIWESGSASEWASRRKGSENITFLSVLKSFVSSEKGNMGHNLNAFSKLLILHGLMSIFWDMKRRDQTSLGSASLTLDWKPRISQAYEAWRADFEAYCMTTTMNMSNNVNVKDDFVKFSTNTMAIYHAAQICLNVEILDLQICAGAQHIIGRAVTSTDFTRSCTAIKNWVNNEPSMARKAAWHAAHMLRDGVMNLKNWDVDDVFHYPWCLYLATLTCWTFHSVLRNQNERPHRAEYDSKLAMNTLISRMTTQRPDDLESLAGSSSTKGLTSTMAEHLGQVRWAIIFEGTKVLKSLDTR</sequence>
<evidence type="ECO:0000256" key="5">
    <source>
        <dbReference type="ARBA" id="ARBA00022833"/>
    </source>
</evidence>
<feature type="domain" description="C2H2-type" evidence="8">
    <location>
        <begin position="73"/>
        <end position="100"/>
    </location>
</feature>
<keyword evidence="5" id="KW-0862">Zinc</keyword>
<keyword evidence="4 7" id="KW-0863">Zinc-finger</keyword>
<dbReference type="InterPro" id="IPR051059">
    <property type="entry name" value="VerF-like"/>
</dbReference>
<evidence type="ECO:0000256" key="6">
    <source>
        <dbReference type="ARBA" id="ARBA00023242"/>
    </source>
</evidence>
<dbReference type="EMBL" id="ML996094">
    <property type="protein sequence ID" value="KAF2148167.1"/>
    <property type="molecule type" value="Genomic_DNA"/>
</dbReference>
<dbReference type="Proteomes" id="UP000799439">
    <property type="component" value="Unassembled WGS sequence"/>
</dbReference>
<dbReference type="GO" id="GO:0008270">
    <property type="term" value="F:zinc ion binding"/>
    <property type="evidence" value="ECO:0007669"/>
    <property type="project" value="UniProtKB-KW"/>
</dbReference>
<keyword evidence="6" id="KW-0539">Nucleus</keyword>
<dbReference type="GO" id="GO:0006351">
    <property type="term" value="P:DNA-templated transcription"/>
    <property type="evidence" value="ECO:0007669"/>
    <property type="project" value="InterPro"/>
</dbReference>
<dbReference type="GO" id="GO:0000981">
    <property type="term" value="F:DNA-binding transcription factor activity, RNA polymerase II-specific"/>
    <property type="evidence" value="ECO:0007669"/>
    <property type="project" value="InterPro"/>
</dbReference>
<dbReference type="GO" id="GO:0000785">
    <property type="term" value="C:chromatin"/>
    <property type="evidence" value="ECO:0007669"/>
    <property type="project" value="TreeGrafter"/>
</dbReference>
<proteinExistence type="predicted"/>
<protein>
    <recommendedName>
        <fullName evidence="8">C2H2-type domain-containing protein</fullName>
    </recommendedName>
</protein>
<dbReference type="PROSITE" id="PS00028">
    <property type="entry name" value="ZINC_FINGER_C2H2_1"/>
    <property type="match status" value="2"/>
</dbReference>
<organism evidence="9 10">
    <name type="scientific">Myriangium duriaei CBS 260.36</name>
    <dbReference type="NCBI Taxonomy" id="1168546"/>
    <lineage>
        <taxon>Eukaryota</taxon>
        <taxon>Fungi</taxon>
        <taxon>Dikarya</taxon>
        <taxon>Ascomycota</taxon>
        <taxon>Pezizomycotina</taxon>
        <taxon>Dothideomycetes</taxon>
        <taxon>Dothideomycetidae</taxon>
        <taxon>Myriangiales</taxon>
        <taxon>Myriangiaceae</taxon>
        <taxon>Myriangium</taxon>
    </lineage>
</organism>
<dbReference type="Pfam" id="PF00096">
    <property type="entry name" value="zf-C2H2"/>
    <property type="match status" value="2"/>
</dbReference>
<gene>
    <name evidence="9" type="ORF">K461DRAFT_325084</name>
</gene>
<evidence type="ECO:0000256" key="3">
    <source>
        <dbReference type="ARBA" id="ARBA00022737"/>
    </source>
</evidence>
<evidence type="ECO:0000256" key="2">
    <source>
        <dbReference type="ARBA" id="ARBA00022723"/>
    </source>
</evidence>
<dbReference type="CDD" id="cd12148">
    <property type="entry name" value="fungal_TF_MHR"/>
    <property type="match status" value="1"/>
</dbReference>
<keyword evidence="2" id="KW-0479">Metal-binding</keyword>
<dbReference type="GO" id="GO:0000978">
    <property type="term" value="F:RNA polymerase II cis-regulatory region sequence-specific DNA binding"/>
    <property type="evidence" value="ECO:0007669"/>
    <property type="project" value="InterPro"/>
</dbReference>